<evidence type="ECO:0000313" key="7">
    <source>
        <dbReference type="EMBL" id="DAB37345.1"/>
    </source>
</evidence>
<proteinExistence type="predicted"/>
<keyword evidence="2" id="KW-0285">Flavoprotein</keyword>
<keyword evidence="5" id="KW-0560">Oxidoreductase</keyword>
<dbReference type="InterPro" id="IPR044152">
    <property type="entry name" value="YqjM-like"/>
</dbReference>
<reference evidence="7 8" key="1">
    <citation type="journal article" date="2017" name="Front. Microbiol.">
        <title>Comparative Genomic Analysis of the Class Epsilonproteobacteria and Proposed Reclassification to Epsilonbacteraeota (phyl. nov.).</title>
        <authorList>
            <person name="Waite D.W."/>
            <person name="Vanwonterghem I."/>
            <person name="Rinke C."/>
            <person name="Parks D.H."/>
            <person name="Zhang Y."/>
            <person name="Takai K."/>
            <person name="Sievert S.M."/>
            <person name="Simon J."/>
            <person name="Campbell B.J."/>
            <person name="Hanson T.E."/>
            <person name="Woyke T."/>
            <person name="Klotz M.G."/>
            <person name="Hugenholtz P."/>
        </authorList>
    </citation>
    <scope>NUCLEOTIDE SEQUENCE [LARGE SCALE GENOMIC DNA]</scope>
    <source>
        <strain evidence="7">UBA11420</strain>
    </source>
</reference>
<evidence type="ECO:0000256" key="2">
    <source>
        <dbReference type="ARBA" id="ARBA00022630"/>
    </source>
</evidence>
<name>A0A2D3WBR7_9BACT</name>
<dbReference type="PANTHER" id="PTHR43303">
    <property type="entry name" value="NADPH DEHYDROGENASE C23G7.10C-RELATED"/>
    <property type="match status" value="1"/>
</dbReference>
<dbReference type="SUPFAM" id="SSF51395">
    <property type="entry name" value="FMN-linked oxidoreductases"/>
    <property type="match status" value="1"/>
</dbReference>
<evidence type="ECO:0000256" key="3">
    <source>
        <dbReference type="ARBA" id="ARBA00022643"/>
    </source>
</evidence>
<comment type="caution">
    <text evidence="7">The sequence shown here is derived from an EMBL/GenBank/DDBJ whole genome shotgun (WGS) entry which is preliminary data.</text>
</comment>
<dbReference type="Gene3D" id="3.20.20.70">
    <property type="entry name" value="Aldolase class I"/>
    <property type="match status" value="1"/>
</dbReference>
<dbReference type="STRING" id="366522.GCA_001548055_02049"/>
<evidence type="ECO:0000256" key="1">
    <source>
        <dbReference type="ARBA" id="ARBA00001917"/>
    </source>
</evidence>
<organism evidence="7 8">
    <name type="scientific">Sulfurospirillum cavolei</name>
    <dbReference type="NCBI Taxonomy" id="366522"/>
    <lineage>
        <taxon>Bacteria</taxon>
        <taxon>Pseudomonadati</taxon>
        <taxon>Campylobacterota</taxon>
        <taxon>Epsilonproteobacteria</taxon>
        <taxon>Campylobacterales</taxon>
        <taxon>Sulfurospirillaceae</taxon>
        <taxon>Sulfurospirillum</taxon>
    </lineage>
</organism>
<protein>
    <submittedName>
        <fullName evidence="7">NADH:flavin oxidoreductase</fullName>
    </submittedName>
</protein>
<comment type="cofactor">
    <cofactor evidence="1">
        <name>FMN</name>
        <dbReference type="ChEBI" id="CHEBI:58210"/>
    </cofactor>
</comment>
<dbReference type="GO" id="GO:0010181">
    <property type="term" value="F:FMN binding"/>
    <property type="evidence" value="ECO:0007669"/>
    <property type="project" value="InterPro"/>
</dbReference>
<evidence type="ECO:0000256" key="5">
    <source>
        <dbReference type="ARBA" id="ARBA00023002"/>
    </source>
</evidence>
<keyword evidence="3" id="KW-0288">FMN</keyword>
<feature type="non-terminal residue" evidence="7">
    <location>
        <position position="1"/>
    </location>
</feature>
<keyword evidence="4" id="KW-0521">NADP</keyword>
<dbReference type="GO" id="GO:0003959">
    <property type="term" value="F:NADPH dehydrogenase activity"/>
    <property type="evidence" value="ECO:0007669"/>
    <property type="project" value="InterPro"/>
</dbReference>
<gene>
    <name evidence="7" type="ORF">CFH80_00105</name>
</gene>
<evidence type="ECO:0000256" key="4">
    <source>
        <dbReference type="ARBA" id="ARBA00022857"/>
    </source>
</evidence>
<dbReference type="PANTHER" id="PTHR43303:SF4">
    <property type="entry name" value="NADPH DEHYDROGENASE C23G7.10C-RELATED"/>
    <property type="match status" value="1"/>
</dbReference>
<dbReference type="InterPro" id="IPR013785">
    <property type="entry name" value="Aldolase_TIM"/>
</dbReference>
<dbReference type="InterPro" id="IPR001155">
    <property type="entry name" value="OxRdtase_FMN_N"/>
</dbReference>
<evidence type="ECO:0000313" key="8">
    <source>
        <dbReference type="Proteomes" id="UP000231638"/>
    </source>
</evidence>
<dbReference type="EMBL" id="DLUG01000004">
    <property type="protein sequence ID" value="DAB37345.1"/>
    <property type="molecule type" value="Genomic_DNA"/>
</dbReference>
<feature type="domain" description="NADH:flavin oxidoreductase/NADH oxidase N-terminal" evidence="6">
    <location>
        <begin position="1"/>
        <end position="168"/>
    </location>
</feature>
<evidence type="ECO:0000259" key="6">
    <source>
        <dbReference type="Pfam" id="PF00724"/>
    </source>
</evidence>
<dbReference type="Pfam" id="PF00724">
    <property type="entry name" value="Oxidored_FMN"/>
    <property type="match status" value="1"/>
</dbReference>
<dbReference type="AlphaFoldDB" id="A0A2D3WBR7"/>
<dbReference type="Proteomes" id="UP000231638">
    <property type="component" value="Unassembled WGS sequence"/>
</dbReference>
<dbReference type="GO" id="GO:0050661">
    <property type="term" value="F:NADP binding"/>
    <property type="evidence" value="ECO:0007669"/>
    <property type="project" value="InterPro"/>
</dbReference>
<accession>A0A2D3WBR7</accession>
<sequence>YDMGELHAAHGYLLFEFLSPLTNARIDAYGGSFEKRCALVCEISQDILQATRLPLVVRLSADEWIENGWTIADSEALALKLKSVGVSMIHVSAGGNHEIQPLMPNLVPLYQAAYAKEIRSKASIPTIAVGLITRAEEGEMLLEEGFCDLVAYGRELLRNPNFLFYAAKAQGETSLIEPSYLRAF</sequence>